<dbReference type="CDD" id="cd00433">
    <property type="entry name" value="Peptidase_M17"/>
    <property type="match status" value="1"/>
</dbReference>
<dbReference type="InterPro" id="IPR011356">
    <property type="entry name" value="Leucine_aapep/pepB"/>
</dbReference>
<feature type="binding site" evidence="8">
    <location>
        <position position="276"/>
    </location>
    <ligand>
        <name>Mn(2+)</name>
        <dbReference type="ChEBI" id="CHEBI:29035"/>
        <label>2</label>
    </ligand>
</feature>
<evidence type="ECO:0000313" key="11">
    <source>
        <dbReference type="EMBL" id="KKE82529.1"/>
    </source>
</evidence>
<feature type="domain" description="Cytosol aminopeptidase" evidence="10">
    <location>
        <begin position="356"/>
        <end position="363"/>
    </location>
</feature>
<feature type="binding site" evidence="8">
    <location>
        <position position="299"/>
    </location>
    <ligand>
        <name>Mn(2+)</name>
        <dbReference type="ChEBI" id="CHEBI:29035"/>
        <label>2</label>
    </ligand>
</feature>
<gene>
    <name evidence="8" type="primary">pepA</name>
    <name evidence="11" type="ORF">N479_18145</name>
</gene>
<evidence type="ECO:0000313" key="12">
    <source>
        <dbReference type="Proteomes" id="UP000033434"/>
    </source>
</evidence>
<keyword evidence="4 8" id="KW-0031">Aminopeptidase</keyword>
<evidence type="ECO:0000256" key="3">
    <source>
        <dbReference type="ARBA" id="ARBA00009528"/>
    </source>
</evidence>
<evidence type="ECO:0000256" key="6">
    <source>
        <dbReference type="ARBA" id="ARBA00022801"/>
    </source>
</evidence>
<evidence type="ECO:0000256" key="9">
    <source>
        <dbReference type="SAM" id="SignalP"/>
    </source>
</evidence>
<dbReference type="SUPFAM" id="SSF52949">
    <property type="entry name" value="Macro domain-like"/>
    <property type="match status" value="1"/>
</dbReference>
<reference evidence="11 12" key="1">
    <citation type="journal article" date="2015" name="BMC Genomics">
        <title>Genome mining reveals unlocked bioactive potential of marine Gram-negative bacteria.</title>
        <authorList>
            <person name="Machado H."/>
            <person name="Sonnenschein E.C."/>
            <person name="Melchiorsen J."/>
            <person name="Gram L."/>
        </authorList>
    </citation>
    <scope>NUCLEOTIDE SEQUENCE [LARGE SCALE GENOMIC DNA]</scope>
    <source>
        <strain evidence="11 12">S4054</strain>
    </source>
</reference>
<dbReference type="RefSeq" id="WP_046357093.1">
    <property type="nucleotide sequence ID" value="NZ_AUXW01000162.1"/>
</dbReference>
<dbReference type="PATRIC" id="fig|1129367.4.peg.3615"/>
<comment type="catalytic activity">
    <reaction evidence="1 8">
        <text>Release of an N-terminal amino acid, Xaa-|-Yaa-, in which Xaa is preferably Leu, but may be other amino acids including Pro although not Arg or Lys, and Yaa may be Pro. Amino acid amides and methyl esters are also readily hydrolyzed, but rates on arylamides are exceedingly low.</text>
        <dbReference type="EC" id="3.4.11.1"/>
    </reaction>
</comment>
<dbReference type="InterPro" id="IPR000819">
    <property type="entry name" value="Peptidase_M17_C"/>
</dbReference>
<dbReference type="NCBIfam" id="NF002077">
    <property type="entry name" value="PRK00913.2-4"/>
    <property type="match status" value="1"/>
</dbReference>
<keyword evidence="8" id="KW-0479">Metal-binding</keyword>
<dbReference type="Gene3D" id="3.40.220.10">
    <property type="entry name" value="Leucine Aminopeptidase, subunit E, domain 1"/>
    <property type="match status" value="1"/>
</dbReference>
<feature type="chain" id="PRO_5002499402" description="Probable cytosol aminopeptidase" evidence="9">
    <location>
        <begin position="20"/>
        <end position="510"/>
    </location>
</feature>
<dbReference type="HAMAP" id="MF_00181">
    <property type="entry name" value="Cytosol_peptidase_M17"/>
    <property type="match status" value="1"/>
</dbReference>
<feature type="binding site" evidence="8">
    <location>
        <position position="360"/>
    </location>
    <ligand>
        <name>Mn(2+)</name>
        <dbReference type="ChEBI" id="CHEBI:29035"/>
        <label>2</label>
    </ligand>
</feature>
<dbReference type="InterPro" id="IPR008283">
    <property type="entry name" value="Peptidase_M17_N"/>
</dbReference>
<dbReference type="InterPro" id="IPR023042">
    <property type="entry name" value="Peptidase_M17_leu_NH2_pept"/>
</dbReference>
<dbReference type="GO" id="GO:0006508">
    <property type="term" value="P:proteolysis"/>
    <property type="evidence" value="ECO:0007669"/>
    <property type="project" value="UniProtKB-KW"/>
</dbReference>
<dbReference type="Proteomes" id="UP000033434">
    <property type="component" value="Unassembled WGS sequence"/>
</dbReference>
<proteinExistence type="inferred from homology"/>
<dbReference type="SUPFAM" id="SSF53187">
    <property type="entry name" value="Zn-dependent exopeptidases"/>
    <property type="match status" value="1"/>
</dbReference>
<feature type="binding site" evidence="8">
    <location>
        <position position="281"/>
    </location>
    <ligand>
        <name>Mn(2+)</name>
        <dbReference type="ChEBI" id="CHEBI:29035"/>
        <label>2</label>
    </ligand>
</feature>
<dbReference type="PANTHER" id="PTHR11963">
    <property type="entry name" value="LEUCINE AMINOPEPTIDASE-RELATED"/>
    <property type="match status" value="1"/>
</dbReference>
<comment type="catalytic activity">
    <reaction evidence="2 8">
        <text>Release of an N-terminal amino acid, preferentially leucine, but not glutamic or aspartic acids.</text>
        <dbReference type="EC" id="3.4.11.10"/>
    </reaction>
</comment>
<feature type="binding site" evidence="8">
    <location>
        <position position="281"/>
    </location>
    <ligand>
        <name>Mn(2+)</name>
        <dbReference type="ChEBI" id="CHEBI:29035"/>
        <label>1</label>
    </ligand>
</feature>
<evidence type="ECO:0000256" key="4">
    <source>
        <dbReference type="ARBA" id="ARBA00022438"/>
    </source>
</evidence>
<feature type="active site" evidence="8">
    <location>
        <position position="288"/>
    </location>
</feature>
<dbReference type="PANTHER" id="PTHR11963:SF23">
    <property type="entry name" value="CYTOSOL AMINOPEPTIDASE"/>
    <property type="match status" value="1"/>
</dbReference>
<evidence type="ECO:0000256" key="5">
    <source>
        <dbReference type="ARBA" id="ARBA00022670"/>
    </source>
</evidence>
<keyword evidence="9" id="KW-0732">Signal</keyword>
<evidence type="ECO:0000256" key="2">
    <source>
        <dbReference type="ARBA" id="ARBA00000967"/>
    </source>
</evidence>
<feature type="binding site" evidence="8">
    <location>
        <position position="360"/>
    </location>
    <ligand>
        <name>Mn(2+)</name>
        <dbReference type="ChEBI" id="CHEBI:29035"/>
        <label>1</label>
    </ligand>
</feature>
<dbReference type="GO" id="GO:0070006">
    <property type="term" value="F:metalloaminopeptidase activity"/>
    <property type="evidence" value="ECO:0007669"/>
    <property type="project" value="InterPro"/>
</dbReference>
<evidence type="ECO:0000256" key="8">
    <source>
        <dbReference type="HAMAP-Rule" id="MF_00181"/>
    </source>
</evidence>
<sequence length="510" mass="54778">MIKFTLAVLAMLVTSMAQALPNIQFSKLDLTQKKRLIIFVDNASSLSGLAAQVNTKTNGQLQGAIESAGFKSGFGKTQTFYGLAPFAQITVIGTGFNELTQAQLQDLGGYAAASTPANGKDQYALITDTLNTQVSTPAAWIAMGAGLRDYHFDKYKAQAKQSSPRNFVLHSNNSAAATKKYNDDLKYMVQGVHLTRDMASEPGKSIYPQSFVDRVKDAFDDIDNVDIKVMKVREMKKRNMGAILGVGLGSIHEPRMLVINYRGGNKKDAPIALVGKGITFDTGGISLKKNSGMWQMKSDLSGAAAVAGTMLAVASRGERVNLVGVMPLAENMPAEDAIRPGDVLTTMQGTTIEIISTDAEGRLLLADAVRYAQDEFKPRMLVNIATLTGSAARALSDEYAAMVTRDWSLAQNMMQVGEASGEAVWPLPLHPNFFKQIKSDIADIKNSGAGNPGASIGAAVVATFVDKDIPWVHLDIAGVDWLNQPIAVAPKGSQGWGVRFLDQLVRQNSN</sequence>
<dbReference type="EC" id="3.4.11.10" evidence="8"/>
<evidence type="ECO:0000259" key="10">
    <source>
        <dbReference type="PROSITE" id="PS00631"/>
    </source>
</evidence>
<feature type="signal peptide" evidence="9">
    <location>
        <begin position="1"/>
        <end position="19"/>
    </location>
</feature>
<comment type="similarity">
    <text evidence="3 8">Belongs to the peptidase M17 family.</text>
</comment>
<name>A0A0F6AAV3_9GAMM</name>
<dbReference type="Gene3D" id="3.40.630.10">
    <property type="entry name" value="Zn peptidases"/>
    <property type="match status" value="1"/>
</dbReference>
<dbReference type="InterPro" id="IPR043472">
    <property type="entry name" value="Macro_dom-like"/>
</dbReference>
<comment type="cofactor">
    <cofactor evidence="8">
        <name>Mn(2+)</name>
        <dbReference type="ChEBI" id="CHEBI:29035"/>
    </cofactor>
    <text evidence="8">Binds 2 manganese ions per subunit.</text>
</comment>
<comment type="function">
    <text evidence="8">Presumably involved in the processing and regular turnover of intracellular proteins. Catalyzes the removal of unsubstituted N-terminal amino acids from various peptides.</text>
</comment>
<keyword evidence="6 8" id="KW-0378">Hydrolase</keyword>
<comment type="caution">
    <text evidence="11">The sequence shown here is derived from an EMBL/GenBank/DDBJ whole genome shotgun (WGS) entry which is preliminary data.</text>
</comment>
<keyword evidence="8" id="KW-0963">Cytoplasm</keyword>
<feature type="active site" evidence="8">
    <location>
        <position position="362"/>
    </location>
</feature>
<keyword evidence="7 8" id="KW-0464">Manganese</keyword>
<feature type="binding site" evidence="8">
    <location>
        <position position="358"/>
    </location>
    <ligand>
        <name>Mn(2+)</name>
        <dbReference type="ChEBI" id="CHEBI:29035"/>
        <label>1</label>
    </ligand>
</feature>
<organism evidence="11 12">
    <name type="scientific">Pseudoalteromonas luteoviolacea S4054</name>
    <dbReference type="NCBI Taxonomy" id="1129367"/>
    <lineage>
        <taxon>Bacteria</taxon>
        <taxon>Pseudomonadati</taxon>
        <taxon>Pseudomonadota</taxon>
        <taxon>Gammaproteobacteria</taxon>
        <taxon>Alteromonadales</taxon>
        <taxon>Pseudoalteromonadaceae</taxon>
        <taxon>Pseudoalteromonas</taxon>
    </lineage>
</organism>
<dbReference type="GO" id="GO:0030145">
    <property type="term" value="F:manganese ion binding"/>
    <property type="evidence" value="ECO:0007669"/>
    <property type="project" value="UniProtKB-UniRule"/>
</dbReference>
<dbReference type="EC" id="3.4.11.1" evidence="8"/>
<evidence type="ECO:0000256" key="1">
    <source>
        <dbReference type="ARBA" id="ARBA00000135"/>
    </source>
</evidence>
<comment type="subcellular location">
    <subcellularLocation>
        <location evidence="8">Cytoplasm</location>
    </subcellularLocation>
</comment>
<dbReference type="GO" id="GO:0005737">
    <property type="term" value="C:cytoplasm"/>
    <property type="evidence" value="ECO:0007669"/>
    <property type="project" value="UniProtKB-SubCell"/>
</dbReference>
<dbReference type="PROSITE" id="PS00631">
    <property type="entry name" value="CYTOSOL_AP"/>
    <property type="match status" value="1"/>
</dbReference>
<dbReference type="Pfam" id="PF00883">
    <property type="entry name" value="Peptidase_M17"/>
    <property type="match status" value="1"/>
</dbReference>
<dbReference type="Pfam" id="PF02789">
    <property type="entry name" value="Peptidase_M17_N"/>
    <property type="match status" value="1"/>
</dbReference>
<dbReference type="EMBL" id="AUXW01000162">
    <property type="protein sequence ID" value="KKE82529.1"/>
    <property type="molecule type" value="Genomic_DNA"/>
</dbReference>
<dbReference type="AlphaFoldDB" id="A0A0F6AAV3"/>
<protein>
    <recommendedName>
        <fullName evidence="8">Probable cytosol aminopeptidase</fullName>
        <ecNumber evidence="8">3.4.11.1</ecNumber>
    </recommendedName>
    <alternativeName>
        <fullName evidence="8">Leucine aminopeptidase</fullName>
        <shortName evidence="8">LAP</shortName>
        <ecNumber evidence="8">3.4.11.10</ecNumber>
    </alternativeName>
    <alternativeName>
        <fullName evidence="8">Leucyl aminopeptidase</fullName>
    </alternativeName>
</protein>
<accession>A0A0F6AAV3</accession>
<evidence type="ECO:0000256" key="7">
    <source>
        <dbReference type="ARBA" id="ARBA00023211"/>
    </source>
</evidence>
<keyword evidence="5 8" id="KW-0645">Protease</keyword>
<dbReference type="PRINTS" id="PR00481">
    <property type="entry name" value="LAMNOPPTDASE"/>
</dbReference>